<feature type="region of interest" description="Disordered" evidence="1">
    <location>
        <begin position="1"/>
        <end position="246"/>
    </location>
</feature>
<accession>A0A9P8I734</accession>
<keyword evidence="3" id="KW-1185">Reference proteome</keyword>
<protein>
    <submittedName>
        <fullName evidence="2">Uncharacterized protein</fullName>
    </submittedName>
</protein>
<dbReference type="OrthoDB" id="10539573at2759"/>
<dbReference type="Proteomes" id="UP000698800">
    <property type="component" value="Unassembled WGS sequence"/>
</dbReference>
<evidence type="ECO:0000313" key="2">
    <source>
        <dbReference type="EMBL" id="KAH0541829.1"/>
    </source>
</evidence>
<feature type="compositionally biased region" description="Polar residues" evidence="1">
    <location>
        <begin position="93"/>
        <end position="105"/>
    </location>
</feature>
<organism evidence="2 3">
    <name type="scientific">Glutinoglossum americanum</name>
    <dbReference type="NCBI Taxonomy" id="1670608"/>
    <lineage>
        <taxon>Eukaryota</taxon>
        <taxon>Fungi</taxon>
        <taxon>Dikarya</taxon>
        <taxon>Ascomycota</taxon>
        <taxon>Pezizomycotina</taxon>
        <taxon>Geoglossomycetes</taxon>
        <taxon>Geoglossales</taxon>
        <taxon>Geoglossaceae</taxon>
        <taxon>Glutinoglossum</taxon>
    </lineage>
</organism>
<proteinExistence type="predicted"/>
<feature type="compositionally biased region" description="Polar residues" evidence="1">
    <location>
        <begin position="125"/>
        <end position="134"/>
    </location>
</feature>
<reference evidence="2" key="1">
    <citation type="submission" date="2021-03" db="EMBL/GenBank/DDBJ databases">
        <title>Comparative genomics and phylogenomic investigation of the class Geoglossomycetes provide insights into ecological specialization and systematics.</title>
        <authorList>
            <person name="Melie T."/>
            <person name="Pirro S."/>
            <person name="Miller A.N."/>
            <person name="Quandt A."/>
        </authorList>
    </citation>
    <scope>NUCLEOTIDE SEQUENCE</scope>
    <source>
        <strain evidence="2">GBOQ0MN5Z8</strain>
    </source>
</reference>
<comment type="caution">
    <text evidence="2">The sequence shown here is derived from an EMBL/GenBank/DDBJ whole genome shotgun (WGS) entry which is preliminary data.</text>
</comment>
<feature type="compositionally biased region" description="Basic and acidic residues" evidence="1">
    <location>
        <begin position="15"/>
        <end position="51"/>
    </location>
</feature>
<feature type="compositionally biased region" description="Low complexity" evidence="1">
    <location>
        <begin position="211"/>
        <end position="235"/>
    </location>
</feature>
<sequence length="346" mass="37854">MILTPNSGPSLARLIEQDRRNERWQKIIARIEREEDERVRAYRENAGKTENESGSASHQDGGDDSETSETRTASPDPENRSPPSPDRNEKSRGSISTSPANQSGHTGFGQDDFGPGLLRRKPIPASQTTESNPATPIPEEDVLKSPELCPEQLGERIEGKGVFSDVDRIISGSNLYSQRERTRSATNTTTSLPHRRQTAPPTATLAGSPDLSLSTTTTTTTTAAASLSPTALSSPSSPPPLELDGSPILELSAQLSVKKKDDDNTKPSILQRKGARLRHYIPYRKLPGEGGMSVQELQARRVVERAGVEEEKAGSEEEREVERKRVEVAVRGVEMRRMFDPKVGGR</sequence>
<dbReference type="AlphaFoldDB" id="A0A9P8I734"/>
<gene>
    <name evidence="2" type="ORF">FGG08_003712</name>
</gene>
<name>A0A9P8I734_9PEZI</name>
<evidence type="ECO:0000256" key="1">
    <source>
        <dbReference type="SAM" id="MobiDB-lite"/>
    </source>
</evidence>
<evidence type="ECO:0000313" key="3">
    <source>
        <dbReference type="Proteomes" id="UP000698800"/>
    </source>
</evidence>
<dbReference type="EMBL" id="JAGHQL010000067">
    <property type="protein sequence ID" value="KAH0541829.1"/>
    <property type="molecule type" value="Genomic_DNA"/>
</dbReference>